<sequence>MLLNKKGNNNFKSDLNHTLVDLDNIRVSAFVASYRKYQVTSSYFRHPTKKDWWRPFRSDEIAAFLNIPSEFYTFPDFMGEGVKTKLLGQGIDGNAVKAIQIEAAVALMANRYRKIAKTTYSHTEINCQIINEEGLGAFLFGDVSQSAG</sequence>
<comment type="caution">
    <text evidence="1">The sequence shown here is derived from an EMBL/GenBank/DDBJ whole genome shotgun (WGS) entry which is preliminary data.</text>
</comment>
<dbReference type="RefSeq" id="WP_232188433.1">
    <property type="nucleotide sequence ID" value="NZ_JAIOAP010000016.1"/>
</dbReference>
<keyword evidence="2" id="KW-1185">Reference proteome</keyword>
<proteinExistence type="predicted"/>
<evidence type="ECO:0000313" key="2">
    <source>
        <dbReference type="Proteomes" id="UP001493487"/>
    </source>
</evidence>
<dbReference type="Proteomes" id="UP001493487">
    <property type="component" value="Unassembled WGS sequence"/>
</dbReference>
<dbReference type="EMBL" id="JASKHM010000017">
    <property type="protein sequence ID" value="MEQ4485866.1"/>
    <property type="molecule type" value="Genomic_DNA"/>
</dbReference>
<evidence type="ECO:0000313" key="1">
    <source>
        <dbReference type="EMBL" id="MEQ4485866.1"/>
    </source>
</evidence>
<reference evidence="1 2" key="1">
    <citation type="journal article" date="2023" name="Genome Announc.">
        <title>Pan-Genome Analyses of the Genus Cohnella and Proposal of the Novel Species Cohnella silvisoli sp. nov., Isolated from Forest Soil.</title>
        <authorList>
            <person name="Wang C."/>
            <person name="Mao L."/>
            <person name="Bao G."/>
            <person name="Zhu H."/>
        </authorList>
    </citation>
    <scope>NUCLEOTIDE SEQUENCE [LARGE SCALE GENOMIC DNA]</scope>
    <source>
        <strain evidence="1 2">NL03-T5-1</strain>
    </source>
</reference>
<evidence type="ECO:0008006" key="3">
    <source>
        <dbReference type="Google" id="ProtNLM"/>
    </source>
</evidence>
<organism evidence="1 2">
    <name type="scientific">Cohnella silvisoli</name>
    <dbReference type="NCBI Taxonomy" id="2873699"/>
    <lineage>
        <taxon>Bacteria</taxon>
        <taxon>Bacillati</taxon>
        <taxon>Bacillota</taxon>
        <taxon>Bacilli</taxon>
        <taxon>Bacillales</taxon>
        <taxon>Paenibacillaceae</taxon>
        <taxon>Cohnella</taxon>
    </lineage>
</organism>
<accession>A0ABV1L0V8</accession>
<gene>
    <name evidence="1" type="ORF">QJS35_26145</name>
</gene>
<name>A0ABV1L0V8_9BACL</name>
<protein>
    <recommendedName>
        <fullName evidence="3">DNA (cytosine-5-)-methyltransferase</fullName>
    </recommendedName>
</protein>